<name>A0A0V1EH90_TRIPS</name>
<organism evidence="1 2">
    <name type="scientific">Trichinella pseudospiralis</name>
    <name type="common">Parasitic roundworm</name>
    <dbReference type="NCBI Taxonomy" id="6337"/>
    <lineage>
        <taxon>Eukaryota</taxon>
        <taxon>Metazoa</taxon>
        <taxon>Ecdysozoa</taxon>
        <taxon>Nematoda</taxon>
        <taxon>Enoplea</taxon>
        <taxon>Dorylaimia</taxon>
        <taxon>Trichinellida</taxon>
        <taxon>Trichinellidae</taxon>
        <taxon>Trichinella</taxon>
    </lineage>
</organism>
<proteinExistence type="predicted"/>
<dbReference type="EMBL" id="JYDT01001011">
    <property type="protein sequence ID" value="KRY72984.1"/>
    <property type="molecule type" value="Genomic_DNA"/>
</dbReference>
<evidence type="ECO:0000313" key="1">
    <source>
        <dbReference type="EMBL" id="KRY72984.1"/>
    </source>
</evidence>
<evidence type="ECO:0000313" key="2">
    <source>
        <dbReference type="Proteomes" id="UP000054995"/>
    </source>
</evidence>
<gene>
    <name evidence="1" type="ORF">T4D_4226</name>
</gene>
<comment type="caution">
    <text evidence="1">The sequence shown here is derived from an EMBL/GenBank/DDBJ whole genome shotgun (WGS) entry which is preliminary data.</text>
</comment>
<dbReference type="AlphaFoldDB" id="A0A0V1EH90"/>
<reference evidence="1 2" key="1">
    <citation type="submission" date="2015-01" db="EMBL/GenBank/DDBJ databases">
        <title>Evolution of Trichinella species and genotypes.</title>
        <authorList>
            <person name="Korhonen P.K."/>
            <person name="Edoardo P."/>
            <person name="Giuseppe L.R."/>
            <person name="Gasser R.B."/>
        </authorList>
    </citation>
    <scope>NUCLEOTIDE SEQUENCE [LARGE SCALE GENOMIC DNA]</scope>
    <source>
        <strain evidence="1">ISS470</strain>
    </source>
</reference>
<dbReference type="Proteomes" id="UP000054995">
    <property type="component" value="Unassembled WGS sequence"/>
</dbReference>
<accession>A0A0V1EH90</accession>
<keyword evidence="2" id="KW-1185">Reference proteome</keyword>
<protein>
    <submittedName>
        <fullName evidence="1">Uncharacterized protein</fullName>
    </submittedName>
</protein>
<sequence>MDMHFHSTAFGKHSREINLAYWVKETIKDAGKDGRESDQRRK</sequence>